<dbReference type="CDD" id="cd00293">
    <property type="entry name" value="USP-like"/>
    <property type="match status" value="1"/>
</dbReference>
<dbReference type="PANTHER" id="PTHR46268:SF8">
    <property type="entry name" value="UNIVERSAL STRESS PROTEIN SLL1388"/>
    <property type="match status" value="1"/>
</dbReference>
<name>A0A8J8CLI0_9CYAN</name>
<dbReference type="EMBL" id="WVIE01000002">
    <property type="protein sequence ID" value="NDJ16112.1"/>
    <property type="molecule type" value="Genomic_DNA"/>
</dbReference>
<accession>A0A8J8CLI0</accession>
<dbReference type="Proteomes" id="UP000646053">
    <property type="component" value="Unassembled WGS sequence"/>
</dbReference>
<feature type="domain" description="UspA" evidence="2">
    <location>
        <begin position="1"/>
        <end position="149"/>
    </location>
</feature>
<dbReference type="InterPro" id="IPR014729">
    <property type="entry name" value="Rossmann-like_a/b/a_fold"/>
</dbReference>
<protein>
    <submittedName>
        <fullName evidence="3">Universal stress protein</fullName>
    </submittedName>
</protein>
<evidence type="ECO:0000313" key="4">
    <source>
        <dbReference type="Proteomes" id="UP000646053"/>
    </source>
</evidence>
<proteinExistence type="inferred from homology"/>
<gene>
    <name evidence="3" type="ORF">GS601_02225</name>
</gene>
<organism evidence="3 4">
    <name type="scientific">Myxacorys almedinensis A</name>
    <dbReference type="NCBI Taxonomy" id="2690445"/>
    <lineage>
        <taxon>Bacteria</taxon>
        <taxon>Bacillati</taxon>
        <taxon>Cyanobacteriota</taxon>
        <taxon>Cyanophyceae</taxon>
        <taxon>Leptolyngbyales</taxon>
        <taxon>Leptolyngbyaceae</taxon>
        <taxon>Myxacorys</taxon>
        <taxon>Myxacorys almedinensis</taxon>
    </lineage>
</organism>
<dbReference type="SUPFAM" id="SSF52402">
    <property type="entry name" value="Adenine nucleotide alpha hydrolases-like"/>
    <property type="match status" value="1"/>
</dbReference>
<reference evidence="3" key="1">
    <citation type="submission" date="2019-12" db="EMBL/GenBank/DDBJ databases">
        <title>High-Quality draft genome sequences of three cyanobacteria isolated from the limestone walls of the Old Cathedral of Coimbra.</title>
        <authorList>
            <person name="Tiago I."/>
            <person name="Soares F."/>
            <person name="Portugal A."/>
        </authorList>
    </citation>
    <scope>NUCLEOTIDE SEQUENCE</scope>
    <source>
        <strain evidence="3">A</strain>
    </source>
</reference>
<dbReference type="PIRSF" id="PIRSF006276">
    <property type="entry name" value="UspA"/>
    <property type="match status" value="1"/>
</dbReference>
<keyword evidence="4" id="KW-1185">Reference proteome</keyword>
<dbReference type="PANTHER" id="PTHR46268">
    <property type="entry name" value="STRESS RESPONSE PROTEIN NHAX"/>
    <property type="match status" value="1"/>
</dbReference>
<comment type="similarity">
    <text evidence="1">Belongs to the universal stress protein A family.</text>
</comment>
<dbReference type="PRINTS" id="PR01438">
    <property type="entry name" value="UNVRSLSTRESS"/>
</dbReference>
<comment type="caution">
    <text evidence="3">The sequence shown here is derived from an EMBL/GenBank/DDBJ whole genome shotgun (WGS) entry which is preliminary data.</text>
</comment>
<evidence type="ECO:0000256" key="1">
    <source>
        <dbReference type="ARBA" id="ARBA00008791"/>
    </source>
</evidence>
<evidence type="ECO:0000313" key="3">
    <source>
        <dbReference type="EMBL" id="NDJ16112.1"/>
    </source>
</evidence>
<dbReference type="InterPro" id="IPR006015">
    <property type="entry name" value="Universal_stress_UspA"/>
</dbReference>
<evidence type="ECO:0000259" key="2">
    <source>
        <dbReference type="Pfam" id="PF00582"/>
    </source>
</evidence>
<dbReference type="InterPro" id="IPR006016">
    <property type="entry name" value="UspA"/>
</dbReference>
<dbReference type="RefSeq" id="WP_162421627.1">
    <property type="nucleotide sequence ID" value="NZ_WVIE01000002.1"/>
</dbReference>
<dbReference type="Gene3D" id="3.40.50.620">
    <property type="entry name" value="HUPs"/>
    <property type="match status" value="1"/>
</dbReference>
<sequence length="168" mass="18414">MFQKLLVAIDRSSESRSVFEAALAMAKASHASLMVLHVLSPFDETYPTDPYIGVPTIATQVYLDRWKEQEQIGIEILRSLQTEATYAGVPTEFTQNLGEPGRTICALAKTWNADLILIGRRGLNGLSELFLGSVSNYVVHHAPCSVLIVQKQPHAHPTEQPATATISV</sequence>
<dbReference type="AlphaFoldDB" id="A0A8J8CLI0"/>
<dbReference type="Pfam" id="PF00582">
    <property type="entry name" value="Usp"/>
    <property type="match status" value="1"/>
</dbReference>